<protein>
    <recommendedName>
        <fullName evidence="4">Kinesin light chain</fullName>
    </recommendedName>
</protein>
<gene>
    <name evidence="7" type="ORF">JXQ802_LOCUS39695</name>
    <name evidence="6" type="ORF">PYM288_LOCUS23269</name>
</gene>
<evidence type="ECO:0000256" key="1">
    <source>
        <dbReference type="ARBA" id="ARBA00022737"/>
    </source>
</evidence>
<keyword evidence="8" id="KW-1185">Reference proteome</keyword>
<feature type="domain" description="ADP ribosyltransferase" evidence="5">
    <location>
        <begin position="30"/>
        <end position="193"/>
    </location>
</feature>
<dbReference type="Proteomes" id="UP000663870">
    <property type="component" value="Unassembled WGS sequence"/>
</dbReference>
<evidence type="ECO:0000259" key="5">
    <source>
        <dbReference type="Pfam" id="PF03496"/>
    </source>
</evidence>
<keyword evidence="4" id="KW-0505">Motor protein</keyword>
<dbReference type="GO" id="GO:0005871">
    <property type="term" value="C:kinesin complex"/>
    <property type="evidence" value="ECO:0007669"/>
    <property type="project" value="UniProtKB-UniRule"/>
</dbReference>
<comment type="subunit">
    <text evidence="4">Oligomeric complex composed of two heavy chains and two light chains.</text>
</comment>
<dbReference type="Proteomes" id="UP000663854">
    <property type="component" value="Unassembled WGS sequence"/>
</dbReference>
<dbReference type="Pfam" id="PF03496">
    <property type="entry name" value="ADPrib_exo_Tox"/>
    <property type="match status" value="1"/>
</dbReference>
<dbReference type="GO" id="GO:0005576">
    <property type="term" value="C:extracellular region"/>
    <property type="evidence" value="ECO:0007669"/>
    <property type="project" value="InterPro"/>
</dbReference>
<feature type="repeat" description="TPR" evidence="3">
    <location>
        <begin position="383"/>
        <end position="416"/>
    </location>
</feature>
<sequence>MIQICKEYYRGNTKEIKLIYEFEQNYQSQDAILWYSKQSFIYKLINKVLRTEDIDLLYTFRFFIGDLSENLQREYEKILLSKEKILNVYRGLKLDKEEFNKLKENQGKLISTNGYLSTSRLKSLALNFALKPTKRTDVISVLFHIQCNIELIDKNIIFADINQFSEYPDEQEILFDLNACFEIESIEENKSLQIIKMTVSNEGQKITKVFIELTEKETEEQSVSIVFGRLLCNLGEYDKSQKYFQQLLNDSNDEDQAWIECNIGRVLHLKGEWQEAREYYDSAYDRMMKNKPARIKDSAGVLNNIGIILDDQGKYDEALDYHQRALKIREKFHPSDHISIAASLNNIGANLYDQGKYDEALDYHQQALKIKEKFYPSDHISIADSLNNIGNILLDQGKYDEAFDYHERALKIREKFYPSGHVNIAASLGSIGVILHNQGKYDAALDYHKRALKMREIFYPSGHVDIATNLNNMGLCYEYQKKQKMALDYYQHALTMYERFLPVDHPSRQRTERNIRRLYGKT</sequence>
<dbReference type="InterPro" id="IPR011990">
    <property type="entry name" value="TPR-like_helical_dom_sf"/>
</dbReference>
<dbReference type="EMBL" id="CAJNOH010001065">
    <property type="protein sequence ID" value="CAF1170966.1"/>
    <property type="molecule type" value="Genomic_DNA"/>
</dbReference>
<feature type="repeat" description="TPR" evidence="3">
    <location>
        <begin position="299"/>
        <end position="332"/>
    </location>
</feature>
<dbReference type="PANTHER" id="PTHR45641">
    <property type="entry name" value="TETRATRICOPEPTIDE REPEAT PROTEIN (AFU_ORTHOLOGUE AFUA_6G03870)"/>
    <property type="match status" value="1"/>
</dbReference>
<keyword evidence="1" id="KW-0677">Repeat</keyword>
<dbReference type="EMBL" id="CAJNOL010002318">
    <property type="protein sequence ID" value="CAF1488064.1"/>
    <property type="molecule type" value="Genomic_DNA"/>
</dbReference>
<dbReference type="SUPFAM" id="SSF48452">
    <property type="entry name" value="TPR-like"/>
    <property type="match status" value="2"/>
</dbReference>
<dbReference type="AlphaFoldDB" id="A0A815S625"/>
<organism evidence="7 8">
    <name type="scientific">Rotaria sordida</name>
    <dbReference type="NCBI Taxonomy" id="392033"/>
    <lineage>
        <taxon>Eukaryota</taxon>
        <taxon>Metazoa</taxon>
        <taxon>Spiralia</taxon>
        <taxon>Gnathifera</taxon>
        <taxon>Rotifera</taxon>
        <taxon>Eurotatoria</taxon>
        <taxon>Bdelloidea</taxon>
        <taxon>Philodinida</taxon>
        <taxon>Philodinidae</taxon>
        <taxon>Rotaria</taxon>
    </lineage>
</organism>
<dbReference type="InterPro" id="IPR019734">
    <property type="entry name" value="TPR_rpt"/>
</dbReference>
<evidence type="ECO:0000313" key="8">
    <source>
        <dbReference type="Proteomes" id="UP000663870"/>
    </source>
</evidence>
<dbReference type="SMART" id="SM00028">
    <property type="entry name" value="TPR"/>
    <property type="match status" value="6"/>
</dbReference>
<feature type="repeat" description="TPR" evidence="3">
    <location>
        <begin position="341"/>
        <end position="374"/>
    </location>
</feature>
<dbReference type="Pfam" id="PF13424">
    <property type="entry name" value="TPR_12"/>
    <property type="match status" value="3"/>
</dbReference>
<name>A0A815S625_9BILA</name>
<dbReference type="PROSITE" id="PS50005">
    <property type="entry name" value="TPR"/>
    <property type="match status" value="4"/>
</dbReference>
<dbReference type="PROSITE" id="PS50293">
    <property type="entry name" value="TPR_REGION"/>
    <property type="match status" value="3"/>
</dbReference>
<proteinExistence type="inferred from homology"/>
<evidence type="ECO:0000256" key="4">
    <source>
        <dbReference type="RuleBase" id="RU367020"/>
    </source>
</evidence>
<keyword evidence="4" id="KW-0206">Cytoskeleton</keyword>
<feature type="repeat" description="TPR" evidence="3">
    <location>
        <begin position="425"/>
        <end position="458"/>
    </location>
</feature>
<dbReference type="Gene3D" id="3.90.176.10">
    <property type="entry name" value="Toxin ADP-ribosyltransferase, Chain A, domain 1"/>
    <property type="match status" value="1"/>
</dbReference>
<keyword evidence="2 3" id="KW-0802">TPR repeat</keyword>
<evidence type="ECO:0000256" key="3">
    <source>
        <dbReference type="PROSITE-ProRule" id="PRU00339"/>
    </source>
</evidence>
<comment type="function">
    <text evidence="4">Kinesin is a microtubule-associated force-producing protein that play a role in organelle transport.</text>
</comment>
<dbReference type="Gene3D" id="1.25.40.10">
    <property type="entry name" value="Tetratricopeptide repeat domain"/>
    <property type="match status" value="3"/>
</dbReference>
<evidence type="ECO:0000313" key="6">
    <source>
        <dbReference type="EMBL" id="CAF1170966.1"/>
    </source>
</evidence>
<dbReference type="GO" id="GO:0005874">
    <property type="term" value="C:microtubule"/>
    <property type="evidence" value="ECO:0007669"/>
    <property type="project" value="UniProtKB-UniRule"/>
</dbReference>
<keyword evidence="4" id="KW-0963">Cytoplasm</keyword>
<dbReference type="PRINTS" id="PR00381">
    <property type="entry name" value="KINESINLIGHT"/>
</dbReference>
<accession>A0A815S625</accession>
<reference evidence="7" key="1">
    <citation type="submission" date="2021-02" db="EMBL/GenBank/DDBJ databases">
        <authorList>
            <person name="Nowell W R."/>
        </authorList>
    </citation>
    <scope>NUCLEOTIDE SEQUENCE</scope>
</reference>
<dbReference type="Pfam" id="PF13374">
    <property type="entry name" value="TPR_10"/>
    <property type="match status" value="1"/>
</dbReference>
<evidence type="ECO:0000256" key="2">
    <source>
        <dbReference type="ARBA" id="ARBA00022803"/>
    </source>
</evidence>
<dbReference type="SUPFAM" id="SSF56399">
    <property type="entry name" value="ADP-ribosylation"/>
    <property type="match status" value="1"/>
</dbReference>
<evidence type="ECO:0000313" key="7">
    <source>
        <dbReference type="EMBL" id="CAF1488064.1"/>
    </source>
</evidence>
<dbReference type="InterPro" id="IPR003540">
    <property type="entry name" value="ADP-ribosyltransferase"/>
</dbReference>
<dbReference type="PROSITE" id="PS51996">
    <property type="entry name" value="TR_MART"/>
    <property type="match status" value="1"/>
</dbReference>
<comment type="similarity">
    <text evidence="4">Belongs to the kinesin light chain family.</text>
</comment>
<comment type="caution">
    <text evidence="7">The sequence shown here is derived from an EMBL/GenBank/DDBJ whole genome shotgun (WGS) entry which is preliminary data.</text>
</comment>
<keyword evidence="4" id="KW-0493">Microtubule</keyword>
<comment type="subcellular location">
    <subcellularLocation>
        <location evidence="4">Cytoplasm</location>
        <location evidence="4">Cytoskeleton</location>
    </subcellularLocation>
</comment>
<dbReference type="PANTHER" id="PTHR45641:SF19">
    <property type="entry name" value="NEPHROCYSTIN-3"/>
    <property type="match status" value="1"/>
</dbReference>